<dbReference type="GO" id="GO:0005524">
    <property type="term" value="F:ATP binding"/>
    <property type="evidence" value="ECO:0007669"/>
    <property type="project" value="UniProtKB-KW"/>
</dbReference>
<keyword evidence="8" id="KW-1185">Reference proteome</keyword>
<dbReference type="CDD" id="cd03224">
    <property type="entry name" value="ABC_TM1139_LivF_branched"/>
    <property type="match status" value="1"/>
</dbReference>
<keyword evidence="2" id="KW-0813">Transport</keyword>
<evidence type="ECO:0000313" key="7">
    <source>
        <dbReference type="EMBL" id="QSV45221.1"/>
    </source>
</evidence>
<dbReference type="EMBL" id="CP071382">
    <property type="protein sequence ID" value="QSV45221.1"/>
    <property type="molecule type" value="Genomic_DNA"/>
</dbReference>
<accession>A0ABX7Q1D3</accession>
<gene>
    <name evidence="7" type="ORF">JZM60_13925</name>
</gene>
<keyword evidence="3" id="KW-0547">Nucleotide-binding</keyword>
<dbReference type="InterPro" id="IPR030660">
    <property type="entry name" value="ABC_branched_ATPase_LivF/BraG"/>
</dbReference>
<dbReference type="InterPro" id="IPR017871">
    <property type="entry name" value="ABC_transporter-like_CS"/>
</dbReference>
<dbReference type="SMART" id="SM00382">
    <property type="entry name" value="AAA"/>
    <property type="match status" value="1"/>
</dbReference>
<evidence type="ECO:0000256" key="2">
    <source>
        <dbReference type="ARBA" id="ARBA00022448"/>
    </source>
</evidence>
<evidence type="ECO:0000313" key="8">
    <source>
        <dbReference type="Proteomes" id="UP000663651"/>
    </source>
</evidence>
<dbReference type="PIRSF" id="PIRSF039137">
    <property type="entry name" value="ABC_branched_ATPase"/>
    <property type="match status" value="1"/>
</dbReference>
<organism evidence="7 8">
    <name type="scientific">Geobacter benzoatilyticus</name>
    <dbReference type="NCBI Taxonomy" id="2815309"/>
    <lineage>
        <taxon>Bacteria</taxon>
        <taxon>Pseudomonadati</taxon>
        <taxon>Thermodesulfobacteriota</taxon>
        <taxon>Desulfuromonadia</taxon>
        <taxon>Geobacterales</taxon>
        <taxon>Geobacteraceae</taxon>
        <taxon>Geobacter</taxon>
    </lineage>
</organism>
<evidence type="ECO:0000256" key="3">
    <source>
        <dbReference type="ARBA" id="ARBA00022741"/>
    </source>
</evidence>
<dbReference type="InterPro" id="IPR003439">
    <property type="entry name" value="ABC_transporter-like_ATP-bd"/>
</dbReference>
<dbReference type="RefSeq" id="WP_207163026.1">
    <property type="nucleotide sequence ID" value="NZ_CP071382.1"/>
</dbReference>
<keyword evidence="4 7" id="KW-0067">ATP-binding</keyword>
<dbReference type="PANTHER" id="PTHR43820:SF3">
    <property type="entry name" value="BRANCHED-CHAIN AMINO ACID TRANSPORT SYSTEM,ATP-BINDING PROTEIN"/>
    <property type="match status" value="1"/>
</dbReference>
<reference evidence="7 8" key="1">
    <citation type="submission" date="2021-03" db="EMBL/GenBank/DDBJ databases">
        <title>Geobacter metallireducens gen. nov. sp. nov., a microorganism capable of coupling the complete oxidation of organic compounds to the reduction of iron and other metals.</title>
        <authorList>
            <person name="Li Y."/>
        </authorList>
    </citation>
    <scope>NUCLEOTIDE SEQUENCE [LARGE SCALE GENOMIC DNA]</scope>
    <source>
        <strain evidence="7 8">Jerry-YX</strain>
    </source>
</reference>
<dbReference type="InterPro" id="IPR003593">
    <property type="entry name" value="AAA+_ATPase"/>
</dbReference>
<dbReference type="Pfam" id="PF00005">
    <property type="entry name" value="ABC_tran"/>
    <property type="match status" value="1"/>
</dbReference>
<evidence type="ECO:0000259" key="6">
    <source>
        <dbReference type="PROSITE" id="PS50893"/>
    </source>
</evidence>
<comment type="similarity">
    <text evidence="1">Belongs to the ABC transporter superfamily.</text>
</comment>
<feature type="domain" description="ABC transporter" evidence="6">
    <location>
        <begin position="2"/>
        <end position="239"/>
    </location>
</feature>
<name>A0ABX7Q1D3_9BACT</name>
<sequence length="247" mass="27317">MLTIKNINTYYGKVHALKNISIHLKKGEIVTLIGANGAGKTTILNSISAVTPPATGQILFDDRDLAGLGPDRIVKLGICQVPEGRQVFKPLSVEDNLELGAYLRYQGREGRGNIRKDLDDMYALFPRLHERRKQAAGTLSGGEQQMLAMGRALMARPKLLLLDEPSMGLAPLVVQEIFRVITQLRNERGTTVLLVEQNAKAALKMADRGYVLETGKVVLEGIASDLLENNDVQRAYLGKDKKEIWER</sequence>
<protein>
    <submittedName>
        <fullName evidence="7">ABC transporter ATP-binding protein</fullName>
    </submittedName>
</protein>
<dbReference type="PROSITE" id="PS00211">
    <property type="entry name" value="ABC_TRANSPORTER_1"/>
    <property type="match status" value="1"/>
</dbReference>
<keyword evidence="5" id="KW-0029">Amino-acid transport</keyword>
<dbReference type="InterPro" id="IPR052156">
    <property type="entry name" value="BCAA_Transport_ATP-bd_LivF"/>
</dbReference>
<evidence type="ECO:0000256" key="1">
    <source>
        <dbReference type="ARBA" id="ARBA00005417"/>
    </source>
</evidence>
<dbReference type="SUPFAM" id="SSF52540">
    <property type="entry name" value="P-loop containing nucleoside triphosphate hydrolases"/>
    <property type="match status" value="1"/>
</dbReference>
<dbReference type="Gene3D" id="3.40.50.300">
    <property type="entry name" value="P-loop containing nucleotide triphosphate hydrolases"/>
    <property type="match status" value="1"/>
</dbReference>
<dbReference type="InterPro" id="IPR027417">
    <property type="entry name" value="P-loop_NTPase"/>
</dbReference>
<dbReference type="PANTHER" id="PTHR43820">
    <property type="entry name" value="HIGH-AFFINITY BRANCHED-CHAIN AMINO ACID TRANSPORT ATP-BINDING PROTEIN LIVF"/>
    <property type="match status" value="1"/>
</dbReference>
<proteinExistence type="inferred from homology"/>
<evidence type="ECO:0000256" key="4">
    <source>
        <dbReference type="ARBA" id="ARBA00022840"/>
    </source>
</evidence>
<dbReference type="PROSITE" id="PS50893">
    <property type="entry name" value="ABC_TRANSPORTER_2"/>
    <property type="match status" value="1"/>
</dbReference>
<evidence type="ECO:0000256" key="5">
    <source>
        <dbReference type="ARBA" id="ARBA00022970"/>
    </source>
</evidence>
<dbReference type="Proteomes" id="UP000663651">
    <property type="component" value="Chromosome"/>
</dbReference>